<dbReference type="InterPro" id="IPR052746">
    <property type="entry name" value="MlaB_ABC_Transporter"/>
</dbReference>
<dbReference type="EMBL" id="CP011412">
    <property type="protein sequence ID" value="AKH20905.1"/>
    <property type="molecule type" value="Genomic_DNA"/>
</dbReference>
<dbReference type="Proteomes" id="UP000034410">
    <property type="component" value="Chromosome"/>
</dbReference>
<sequence length="102" mass="10821">MNSARAAMDDQGVIQLSGDLVFASVTRVLGQIEPLLDGAEKSPLVIDLSGVEDVDSAGLALLLEVLERARHHGVPLRIRSLPESLLGIARLSNVEKLLLAEG</sequence>
<organism evidence="2 3">
    <name type="scientific">Sedimenticola thiotaurini</name>
    <dbReference type="NCBI Taxonomy" id="1543721"/>
    <lineage>
        <taxon>Bacteria</taxon>
        <taxon>Pseudomonadati</taxon>
        <taxon>Pseudomonadota</taxon>
        <taxon>Gammaproteobacteria</taxon>
        <taxon>Chromatiales</taxon>
        <taxon>Sedimenticolaceae</taxon>
        <taxon>Sedimenticola</taxon>
    </lineage>
</organism>
<proteinExistence type="predicted"/>
<dbReference type="CDD" id="cd07043">
    <property type="entry name" value="STAS_anti-anti-sigma_factors"/>
    <property type="match status" value="1"/>
</dbReference>
<dbReference type="SUPFAM" id="SSF52091">
    <property type="entry name" value="SpoIIaa-like"/>
    <property type="match status" value="1"/>
</dbReference>
<dbReference type="RefSeq" id="WP_046859834.1">
    <property type="nucleotide sequence ID" value="NZ_CP011412.1"/>
</dbReference>
<feature type="domain" description="STAS" evidence="1">
    <location>
        <begin position="13"/>
        <end position="102"/>
    </location>
</feature>
<dbReference type="PANTHER" id="PTHR35849:SF1">
    <property type="entry name" value="INTERMEMBRANE PHOSPHOLIPID TRANSPORT SYSTEM BINDING PROTEIN MLAB"/>
    <property type="match status" value="1"/>
</dbReference>
<dbReference type="PANTHER" id="PTHR35849">
    <property type="entry name" value="BLR2341 PROTEIN"/>
    <property type="match status" value="1"/>
</dbReference>
<protein>
    <recommendedName>
        <fullName evidence="1">STAS domain-containing protein</fullName>
    </recommendedName>
</protein>
<dbReference type="InterPro" id="IPR058548">
    <property type="entry name" value="MlaB-like_STAS"/>
</dbReference>
<evidence type="ECO:0000313" key="2">
    <source>
        <dbReference type="EMBL" id="AKH20905.1"/>
    </source>
</evidence>
<evidence type="ECO:0000259" key="1">
    <source>
        <dbReference type="PROSITE" id="PS50801"/>
    </source>
</evidence>
<dbReference type="Pfam" id="PF13466">
    <property type="entry name" value="STAS_2"/>
    <property type="match status" value="1"/>
</dbReference>
<dbReference type="PROSITE" id="PS50801">
    <property type="entry name" value="STAS"/>
    <property type="match status" value="1"/>
</dbReference>
<keyword evidence="3" id="KW-1185">Reference proteome</keyword>
<reference evidence="2 3" key="1">
    <citation type="journal article" date="2015" name="Genome Announc.">
        <title>Complete Genome Sequence of Sedimenticola thiotaurini Strain SIP-G1, a Polyphosphate- and Polyhydroxyalkanoate-Accumulating Sulfur-Oxidizing Gammaproteobacterium Isolated from Salt Marsh Sediments.</title>
        <authorList>
            <person name="Flood B.E."/>
            <person name="Jones D.S."/>
            <person name="Bailey J.V."/>
        </authorList>
    </citation>
    <scope>NUCLEOTIDE SEQUENCE [LARGE SCALE GENOMIC DNA]</scope>
    <source>
        <strain evidence="2 3">SIP-G1</strain>
    </source>
</reference>
<dbReference type="Gene3D" id="3.30.750.24">
    <property type="entry name" value="STAS domain"/>
    <property type="match status" value="1"/>
</dbReference>
<dbReference type="InterPro" id="IPR002645">
    <property type="entry name" value="STAS_dom"/>
</dbReference>
<accession>A0A0F7K140</accession>
<dbReference type="OrthoDB" id="7010146at2"/>
<name>A0A0F7K140_9GAMM</name>
<gene>
    <name evidence="2" type="ORF">AAY24_11730</name>
</gene>
<dbReference type="KEGG" id="seds:AAY24_11730"/>
<dbReference type="InterPro" id="IPR036513">
    <property type="entry name" value="STAS_dom_sf"/>
</dbReference>
<evidence type="ECO:0000313" key="3">
    <source>
        <dbReference type="Proteomes" id="UP000034410"/>
    </source>
</evidence>
<dbReference type="AlphaFoldDB" id="A0A0F7K140"/>